<dbReference type="Pfam" id="PF06041">
    <property type="entry name" value="DUF924"/>
    <property type="match status" value="1"/>
</dbReference>
<organism evidence="1 2">
    <name type="scientific">Sphingomonas qomolangmaensis</name>
    <dbReference type="NCBI Taxonomy" id="2918765"/>
    <lineage>
        <taxon>Bacteria</taxon>
        <taxon>Pseudomonadati</taxon>
        <taxon>Pseudomonadota</taxon>
        <taxon>Alphaproteobacteria</taxon>
        <taxon>Sphingomonadales</taxon>
        <taxon>Sphingomonadaceae</taxon>
        <taxon>Sphingomonas</taxon>
    </lineage>
</organism>
<protein>
    <submittedName>
        <fullName evidence="1">DUF924 domain-containing protein</fullName>
    </submittedName>
</protein>
<dbReference type="RefSeq" id="WP_256507472.1">
    <property type="nucleotide sequence ID" value="NZ_CP101740.1"/>
</dbReference>
<sequence length="192" mass="21237">MASDLGTEGAEVHAAAARVLAFWFDETPPERQFAQDAEFDEMITDRFGGLRDQVLATGAAAWRDAPETLLAAVILLDQFSRNIHRGTARAFEADALGLELARAAIARGWDRAMSDAWRVFLYMPFMHAEDAATQAESVRLFEALGVAENIPFARDHAEVVTRFGRFPSRNKALGREGSEAESEYLATRDSGW</sequence>
<dbReference type="SUPFAM" id="SSF48452">
    <property type="entry name" value="TPR-like"/>
    <property type="match status" value="1"/>
</dbReference>
<name>A0ABY5L9J3_9SPHN</name>
<accession>A0ABY5L9J3</accession>
<dbReference type="Proteomes" id="UP001058533">
    <property type="component" value="Chromosome"/>
</dbReference>
<dbReference type="InterPro" id="IPR011990">
    <property type="entry name" value="TPR-like_helical_dom_sf"/>
</dbReference>
<dbReference type="EMBL" id="CP101740">
    <property type="protein sequence ID" value="UUL83635.1"/>
    <property type="molecule type" value="Genomic_DNA"/>
</dbReference>
<evidence type="ECO:0000313" key="1">
    <source>
        <dbReference type="EMBL" id="UUL83635.1"/>
    </source>
</evidence>
<dbReference type="InterPro" id="IPR010323">
    <property type="entry name" value="DUF924"/>
</dbReference>
<gene>
    <name evidence="1" type="ORF">NMP03_05300</name>
</gene>
<keyword evidence="2" id="KW-1185">Reference proteome</keyword>
<evidence type="ECO:0000313" key="2">
    <source>
        <dbReference type="Proteomes" id="UP001058533"/>
    </source>
</evidence>
<dbReference type="Gene3D" id="1.25.40.10">
    <property type="entry name" value="Tetratricopeptide repeat domain"/>
    <property type="match status" value="1"/>
</dbReference>
<dbReference type="Gene3D" id="1.20.58.320">
    <property type="entry name" value="TPR-like"/>
    <property type="match status" value="1"/>
</dbReference>
<proteinExistence type="predicted"/>
<reference evidence="1" key="1">
    <citation type="submission" date="2022-07" db="EMBL/GenBank/DDBJ databases">
        <title>Sphingomonas sp. nov., a novel bacterium isolated from the north slope of the Mount Everest.</title>
        <authorList>
            <person name="Cui X."/>
            <person name="Liu Y."/>
        </authorList>
    </citation>
    <scope>NUCLEOTIDE SEQUENCE</scope>
    <source>
        <strain evidence="1">S5-59</strain>
    </source>
</reference>